<dbReference type="EMBL" id="JANRMS010004852">
    <property type="protein sequence ID" value="KAJ3505336.1"/>
    <property type="molecule type" value="Genomic_DNA"/>
</dbReference>
<reference evidence="1" key="1">
    <citation type="submission" date="2022-08" db="EMBL/GenBank/DDBJ databases">
        <title>Genome Sequence of Fusarium decemcellulare.</title>
        <authorList>
            <person name="Buettner E."/>
        </authorList>
    </citation>
    <scope>NUCLEOTIDE SEQUENCE</scope>
    <source>
        <strain evidence="1">Babe19</strain>
    </source>
</reference>
<evidence type="ECO:0000313" key="1">
    <source>
        <dbReference type="EMBL" id="KAJ3505336.1"/>
    </source>
</evidence>
<proteinExistence type="predicted"/>
<keyword evidence="2" id="KW-1185">Reference proteome</keyword>
<gene>
    <name evidence="1" type="ORF">NM208_g16204</name>
</gene>
<comment type="caution">
    <text evidence="1">The sequence shown here is derived from an EMBL/GenBank/DDBJ whole genome shotgun (WGS) entry which is preliminary data.</text>
</comment>
<accession>A0ACC1RAU0</accession>
<dbReference type="Proteomes" id="UP001148629">
    <property type="component" value="Unassembled WGS sequence"/>
</dbReference>
<name>A0ACC1RAU0_9HYPO</name>
<evidence type="ECO:0000313" key="2">
    <source>
        <dbReference type="Proteomes" id="UP001148629"/>
    </source>
</evidence>
<sequence length="319" mass="34503">MAADTLTHEPQEGYGAGTVVDMDFLSLPAECRRLLRIFAARTPGFTEDAALLDGVIFHGDDLPCIPGPLKSQAVTAVLHAMVGIVGLEILQLRGIATSSVTHIDTNHAGLYPATAALVDIDGHTGPAVIKLPTVPQWDKDRASDSPLVYRATAMYETADKGVWFQLHGSLDSWEMLALLGIGKDLDAETRTNEAAYTLIQERVGTYRAREIEQLMVEKGLSGSVVFSPEGWRQTEMGRSLSRHPLINYQQQAQCPKPEPPAFPRVDDKRPLVGVKVVELVRIIAGTAAGAALASMGAEVIRVNSLPSTSTWKILTTTRN</sequence>
<organism evidence="1 2">
    <name type="scientific">Fusarium decemcellulare</name>
    <dbReference type="NCBI Taxonomy" id="57161"/>
    <lineage>
        <taxon>Eukaryota</taxon>
        <taxon>Fungi</taxon>
        <taxon>Dikarya</taxon>
        <taxon>Ascomycota</taxon>
        <taxon>Pezizomycotina</taxon>
        <taxon>Sordariomycetes</taxon>
        <taxon>Hypocreomycetidae</taxon>
        <taxon>Hypocreales</taxon>
        <taxon>Nectriaceae</taxon>
        <taxon>Fusarium</taxon>
        <taxon>Fusarium decemcellulare species complex</taxon>
    </lineage>
</organism>
<protein>
    <submittedName>
        <fullName evidence="1">Uncharacterized protein</fullName>
    </submittedName>
</protein>